<evidence type="ECO:0000256" key="1">
    <source>
        <dbReference type="SAM" id="Phobius"/>
    </source>
</evidence>
<name>A0A8J2NK75_9HEXA</name>
<keyword evidence="1" id="KW-1133">Transmembrane helix</keyword>
<keyword evidence="1" id="KW-0472">Membrane</keyword>
<keyword evidence="3" id="KW-1185">Reference proteome</keyword>
<sequence>MDVAGIVFLGIWVIVYINIEYIVYPIVGRIQVKSSDLITRLKFQACTRRQTCQLKALVPLGVKTLPEAQFNATFRALTLCHANVVLVVN</sequence>
<feature type="non-terminal residue" evidence="2">
    <location>
        <position position="1"/>
    </location>
</feature>
<feature type="transmembrane region" description="Helical" evidence="1">
    <location>
        <begin position="6"/>
        <end position="27"/>
    </location>
</feature>
<evidence type="ECO:0000313" key="2">
    <source>
        <dbReference type="EMBL" id="CAG7674544.1"/>
    </source>
</evidence>
<gene>
    <name evidence="2" type="ORF">AFUS01_LOCUS2320</name>
</gene>
<accession>A0A8J2NK75</accession>
<reference evidence="2" key="1">
    <citation type="submission" date="2021-06" db="EMBL/GenBank/DDBJ databases">
        <authorList>
            <person name="Hodson N. C."/>
            <person name="Mongue J. A."/>
            <person name="Jaron S. K."/>
        </authorList>
    </citation>
    <scope>NUCLEOTIDE SEQUENCE</scope>
</reference>
<dbReference type="EMBL" id="CAJVCH010013216">
    <property type="protein sequence ID" value="CAG7674544.1"/>
    <property type="molecule type" value="Genomic_DNA"/>
</dbReference>
<evidence type="ECO:0000313" key="3">
    <source>
        <dbReference type="Proteomes" id="UP000708208"/>
    </source>
</evidence>
<dbReference type="Proteomes" id="UP000708208">
    <property type="component" value="Unassembled WGS sequence"/>
</dbReference>
<organism evidence="2 3">
    <name type="scientific">Allacma fusca</name>
    <dbReference type="NCBI Taxonomy" id="39272"/>
    <lineage>
        <taxon>Eukaryota</taxon>
        <taxon>Metazoa</taxon>
        <taxon>Ecdysozoa</taxon>
        <taxon>Arthropoda</taxon>
        <taxon>Hexapoda</taxon>
        <taxon>Collembola</taxon>
        <taxon>Symphypleona</taxon>
        <taxon>Sminthuridae</taxon>
        <taxon>Allacma</taxon>
    </lineage>
</organism>
<protein>
    <submittedName>
        <fullName evidence="2">Uncharacterized protein</fullName>
    </submittedName>
</protein>
<keyword evidence="1" id="KW-0812">Transmembrane</keyword>
<proteinExistence type="predicted"/>
<dbReference type="AlphaFoldDB" id="A0A8J2NK75"/>
<comment type="caution">
    <text evidence="2">The sequence shown here is derived from an EMBL/GenBank/DDBJ whole genome shotgun (WGS) entry which is preliminary data.</text>
</comment>